<evidence type="ECO:0000256" key="1">
    <source>
        <dbReference type="SAM" id="SignalP"/>
    </source>
</evidence>
<reference evidence="3" key="1">
    <citation type="submission" date="2016-11" db="EMBL/GenBank/DDBJ databases">
        <authorList>
            <person name="Varghese N."/>
            <person name="Submissions S."/>
        </authorList>
    </citation>
    <scope>NUCLEOTIDE SEQUENCE [LARGE SCALE GENOMIC DNA]</scope>
    <source>
        <strain evidence="3">DSM 26991</strain>
    </source>
</reference>
<evidence type="ECO:0000313" key="2">
    <source>
        <dbReference type="EMBL" id="SHF26548.1"/>
    </source>
</evidence>
<dbReference type="Proteomes" id="UP000184509">
    <property type="component" value="Unassembled WGS sequence"/>
</dbReference>
<sequence length="221" mass="25443">MKRITLLLACLLFVVSQIFAQTTAEQQPAETKQKSFDVNYERQTLQIECCKETKQKSYDVNQAFEVESLFPMFITGGFHVGVGYRYKKFRVRASVINGGSYNAETAGINNSSSEFKRYYKTSPGLFLGYNVWKNLEIYTYAELHTFEIEQKSTGLKQNLHSTDLGAGIGYQFFIGRYLYIQPAMHVYLRSDKQLDFNGTKYNIPNIDLSPVIRIGARLWKK</sequence>
<dbReference type="AlphaFoldDB" id="A0A1M5A8E1"/>
<protein>
    <recommendedName>
        <fullName evidence="4">Outer membrane protein beta-barrel domain-containing protein</fullName>
    </recommendedName>
</protein>
<gene>
    <name evidence="2" type="ORF">SAMN05444405_106183</name>
</gene>
<proteinExistence type="predicted"/>
<accession>A0A1M5A8E1</accession>
<feature type="signal peptide" evidence="1">
    <location>
        <begin position="1"/>
        <end position="20"/>
    </location>
</feature>
<dbReference type="RefSeq" id="WP_245797077.1">
    <property type="nucleotide sequence ID" value="NZ_FQTV01000006.1"/>
</dbReference>
<evidence type="ECO:0000313" key="3">
    <source>
        <dbReference type="Proteomes" id="UP000184509"/>
    </source>
</evidence>
<keyword evidence="1" id="KW-0732">Signal</keyword>
<dbReference type="EMBL" id="FQTV01000006">
    <property type="protein sequence ID" value="SHF26548.1"/>
    <property type="molecule type" value="Genomic_DNA"/>
</dbReference>
<name>A0A1M5A8E1_9BACE</name>
<organism evidence="2 3">
    <name type="scientific">Bacteroides luti</name>
    <dbReference type="NCBI Taxonomy" id="1297750"/>
    <lineage>
        <taxon>Bacteria</taxon>
        <taxon>Pseudomonadati</taxon>
        <taxon>Bacteroidota</taxon>
        <taxon>Bacteroidia</taxon>
        <taxon>Bacteroidales</taxon>
        <taxon>Bacteroidaceae</taxon>
        <taxon>Bacteroides</taxon>
    </lineage>
</organism>
<evidence type="ECO:0008006" key="4">
    <source>
        <dbReference type="Google" id="ProtNLM"/>
    </source>
</evidence>
<keyword evidence="3" id="KW-1185">Reference proteome</keyword>
<feature type="chain" id="PRO_5013336338" description="Outer membrane protein beta-barrel domain-containing protein" evidence="1">
    <location>
        <begin position="21"/>
        <end position="221"/>
    </location>
</feature>